<dbReference type="SUPFAM" id="SSF50447">
    <property type="entry name" value="Translation proteins"/>
    <property type="match status" value="1"/>
</dbReference>
<organism evidence="1 2">
    <name type="scientific">Candidatus Nomurabacteria bacterium RIFCSPHIGHO2_02_FULL_42_24</name>
    <dbReference type="NCBI Taxonomy" id="1801757"/>
    <lineage>
        <taxon>Bacteria</taxon>
        <taxon>Candidatus Nomuraibacteriota</taxon>
    </lineage>
</organism>
<evidence type="ECO:0000313" key="2">
    <source>
        <dbReference type="Proteomes" id="UP000179880"/>
    </source>
</evidence>
<sequence>MAEKQIGKVIHWYDKASVAVLSLTAPLAVGDNIKIVGGNREFEEAVSSMQVDHKPMKSVEKGEEVAVKLSQKAKEGSLIYKLA</sequence>
<dbReference type="Gene3D" id="2.40.30.10">
    <property type="entry name" value="Translation factors"/>
    <property type="match status" value="1"/>
</dbReference>
<evidence type="ECO:0008006" key="3">
    <source>
        <dbReference type="Google" id="ProtNLM"/>
    </source>
</evidence>
<dbReference type="Proteomes" id="UP000179880">
    <property type="component" value="Unassembled WGS sequence"/>
</dbReference>
<dbReference type="EMBL" id="MFUH01000023">
    <property type="protein sequence ID" value="OGI81630.1"/>
    <property type="molecule type" value="Genomic_DNA"/>
</dbReference>
<protein>
    <recommendedName>
        <fullName evidence="3">Translation elongation factor-like protein</fullName>
    </recommendedName>
</protein>
<dbReference type="InterPro" id="IPR009000">
    <property type="entry name" value="Transl_B-barrel_sf"/>
</dbReference>
<proteinExistence type="predicted"/>
<evidence type="ECO:0000313" key="1">
    <source>
        <dbReference type="EMBL" id="OGI81630.1"/>
    </source>
</evidence>
<accession>A0A1F6WIB6</accession>
<dbReference type="AlphaFoldDB" id="A0A1F6WIB6"/>
<name>A0A1F6WIB6_9BACT</name>
<gene>
    <name evidence="1" type="ORF">A3B93_01585</name>
</gene>
<comment type="caution">
    <text evidence="1">The sequence shown here is derived from an EMBL/GenBank/DDBJ whole genome shotgun (WGS) entry which is preliminary data.</text>
</comment>
<reference evidence="1 2" key="1">
    <citation type="journal article" date="2016" name="Nat. Commun.">
        <title>Thousands of microbial genomes shed light on interconnected biogeochemical processes in an aquifer system.</title>
        <authorList>
            <person name="Anantharaman K."/>
            <person name="Brown C.T."/>
            <person name="Hug L.A."/>
            <person name="Sharon I."/>
            <person name="Castelle C.J."/>
            <person name="Probst A.J."/>
            <person name="Thomas B.C."/>
            <person name="Singh A."/>
            <person name="Wilkins M.J."/>
            <person name="Karaoz U."/>
            <person name="Brodie E.L."/>
            <person name="Williams K.H."/>
            <person name="Hubbard S.S."/>
            <person name="Banfield J.F."/>
        </authorList>
    </citation>
    <scope>NUCLEOTIDE SEQUENCE [LARGE SCALE GENOMIC DNA]</scope>
</reference>